<dbReference type="EC" id="2.7.1.189" evidence="10"/>
<evidence type="ECO:0000256" key="6">
    <source>
        <dbReference type="ARBA" id="ARBA00023277"/>
    </source>
</evidence>
<evidence type="ECO:0000259" key="9">
    <source>
        <dbReference type="Pfam" id="PF02782"/>
    </source>
</evidence>
<accession>A0A2L2BRC5</accession>
<dbReference type="SUPFAM" id="SSF53067">
    <property type="entry name" value="Actin-like ATPase domain"/>
    <property type="match status" value="2"/>
</dbReference>
<keyword evidence="4" id="KW-0067">ATP-binding</keyword>
<dbReference type="GO" id="GO:0019569">
    <property type="term" value="P:L-arabinose catabolic process to D-xylulose 5-phosphate"/>
    <property type="evidence" value="ECO:0007669"/>
    <property type="project" value="InterPro"/>
</dbReference>
<feature type="domain" description="Carbohydrate kinase FGGY N-terminal" evidence="8">
    <location>
        <begin position="7"/>
        <end position="252"/>
    </location>
</feature>
<keyword evidence="3 7" id="KW-0418">Kinase</keyword>
<dbReference type="PANTHER" id="PTHR43435">
    <property type="entry name" value="RIBULOKINASE"/>
    <property type="match status" value="1"/>
</dbReference>
<proteinExistence type="inferred from homology"/>
<organism evidence="10 11">
    <name type="scientific">Pontimonas salivibrio</name>
    <dbReference type="NCBI Taxonomy" id="1159327"/>
    <lineage>
        <taxon>Bacteria</taxon>
        <taxon>Bacillati</taxon>
        <taxon>Actinomycetota</taxon>
        <taxon>Actinomycetes</taxon>
        <taxon>Micrococcales</taxon>
        <taxon>Microbacteriaceae</taxon>
        <taxon>Pontimonas</taxon>
    </lineage>
</organism>
<keyword evidence="11" id="KW-1185">Reference proteome</keyword>
<dbReference type="PANTHER" id="PTHR43435:SF4">
    <property type="entry name" value="FGGY CARBOHYDRATE KINASE DOMAIN-CONTAINING PROTEIN"/>
    <property type="match status" value="1"/>
</dbReference>
<dbReference type="InterPro" id="IPR018485">
    <property type="entry name" value="FGGY_C"/>
</dbReference>
<evidence type="ECO:0000256" key="3">
    <source>
        <dbReference type="ARBA" id="ARBA00022777"/>
    </source>
</evidence>
<dbReference type="CDD" id="cd07781">
    <property type="entry name" value="ASKHA_NBD_FGGY_L-RBK"/>
    <property type="match status" value="1"/>
</dbReference>
<evidence type="ECO:0000256" key="2">
    <source>
        <dbReference type="ARBA" id="ARBA00022741"/>
    </source>
</evidence>
<dbReference type="PIRSF" id="PIRSF000538">
    <property type="entry name" value="GlpK"/>
    <property type="match status" value="1"/>
</dbReference>
<dbReference type="GO" id="GO:0005524">
    <property type="term" value="F:ATP binding"/>
    <property type="evidence" value="ECO:0007669"/>
    <property type="project" value="UniProtKB-KW"/>
</dbReference>
<dbReference type="Pfam" id="PF00370">
    <property type="entry name" value="FGGY_N"/>
    <property type="match status" value="1"/>
</dbReference>
<dbReference type="GO" id="GO:0019150">
    <property type="term" value="F:D-ribulokinase activity"/>
    <property type="evidence" value="ECO:0007669"/>
    <property type="project" value="TreeGrafter"/>
</dbReference>
<keyword evidence="5" id="KW-0054">Arabinose catabolism</keyword>
<dbReference type="EMBL" id="CP026923">
    <property type="protein sequence ID" value="AVG24211.1"/>
    <property type="molecule type" value="Genomic_DNA"/>
</dbReference>
<evidence type="ECO:0000256" key="4">
    <source>
        <dbReference type="ARBA" id="ARBA00022840"/>
    </source>
</evidence>
<dbReference type="KEGG" id="psai:C3B54_111261"/>
<dbReference type="GO" id="GO:0005737">
    <property type="term" value="C:cytoplasm"/>
    <property type="evidence" value="ECO:0007669"/>
    <property type="project" value="TreeGrafter"/>
</dbReference>
<dbReference type="RefSeq" id="WP_104913719.1">
    <property type="nucleotide sequence ID" value="NZ_CP026923.1"/>
</dbReference>
<dbReference type="InterPro" id="IPR018483">
    <property type="entry name" value="Carb_kinase_FGGY_CS"/>
</dbReference>
<dbReference type="OrthoDB" id="9805576at2"/>
<comment type="similarity">
    <text evidence="7">Belongs to the FGGY kinase family.</text>
</comment>
<dbReference type="GO" id="GO:0008741">
    <property type="term" value="F:ribulokinase activity"/>
    <property type="evidence" value="ECO:0007669"/>
    <property type="project" value="InterPro"/>
</dbReference>
<dbReference type="InterPro" id="IPR000577">
    <property type="entry name" value="Carb_kinase_FGGY"/>
</dbReference>
<evidence type="ECO:0000259" key="8">
    <source>
        <dbReference type="Pfam" id="PF00370"/>
    </source>
</evidence>
<gene>
    <name evidence="10" type="ORF">C3B54_111261</name>
</gene>
<dbReference type="InterPro" id="IPR043129">
    <property type="entry name" value="ATPase_NBD"/>
</dbReference>
<reference evidence="10 11" key="1">
    <citation type="submission" date="2018-02" db="EMBL/GenBank/DDBJ databases">
        <title>Complete genome of the streamlined marine actinobacterium Pontimonas salivibrio CL-TW6 adapted to coastal planktonic lifestype.</title>
        <authorList>
            <person name="Cho B.C."/>
            <person name="Hardies S.C."/>
            <person name="Jang G.I."/>
            <person name="Hwang C.Y."/>
        </authorList>
    </citation>
    <scope>NUCLEOTIDE SEQUENCE [LARGE SCALE GENOMIC DNA]</scope>
    <source>
        <strain evidence="10 11">CL-TW6</strain>
    </source>
</reference>
<feature type="domain" description="Carbohydrate kinase FGGY C-terminal" evidence="9">
    <location>
        <begin position="262"/>
        <end position="450"/>
    </location>
</feature>
<dbReference type="InterPro" id="IPR018484">
    <property type="entry name" value="FGGY_N"/>
</dbReference>
<evidence type="ECO:0000256" key="7">
    <source>
        <dbReference type="RuleBase" id="RU003733"/>
    </source>
</evidence>
<keyword evidence="1 7" id="KW-0808">Transferase</keyword>
<evidence type="ECO:0000256" key="5">
    <source>
        <dbReference type="ARBA" id="ARBA00022935"/>
    </source>
</evidence>
<evidence type="ECO:0000313" key="10">
    <source>
        <dbReference type="EMBL" id="AVG24211.1"/>
    </source>
</evidence>
<keyword evidence="2" id="KW-0547">Nucleotide-binding</keyword>
<dbReference type="InterPro" id="IPR005929">
    <property type="entry name" value="Ribulokinase"/>
</dbReference>
<sequence length="514" mass="55176">MSHGPLLIGLDGGTEGLRVGIFDTSGTPLVYVRNAYPTNFLRPGWAEQNPDDWWSAAVAGVRQAMHEIHAEPSDIAAIAVGATSCTVVCLDDSGRVIRPAIIWMDVRAEQEAADIAASGSPSLELSGQHHASAEWLTSKSLWLSRHEPETYEKASWIAEYTDYLTWRLSGEKVASLNTAAIRAYYDREKGGWASELYARVGIADLVDKLPDTVVPMGTAVGNLTSSAAEELGLDPSTRVVMGGADAFVAQVGLGVVNPGAMALITGSSHLLLLQTAKRTHGEGTWGSYPDAVIEGQYTVEGGQTSSGSMVGWFRNLVGGQASEEFFRELTSKAEQLPPGSDGLLVLDHFQGNRTPYVDARSRGALLGLSLSHQREHIFRAMIESVCFGSENTMRRFKEQGHNISEVVVSGGAVNNPFWLAMHANVSGVPLQVTKVAESATLGPALLAGVGAEIFSSIQEGVDHMVHVDYQIQPDQEITKAYQPLFDEYRAAYDALAPTLHRLSARQKGESASGA</sequence>
<evidence type="ECO:0000256" key="1">
    <source>
        <dbReference type="ARBA" id="ARBA00022679"/>
    </source>
</evidence>
<dbReference type="AlphaFoldDB" id="A0A2L2BRC5"/>
<name>A0A2L2BRC5_9MICO</name>
<keyword evidence="6" id="KW-0119">Carbohydrate metabolism</keyword>
<dbReference type="Pfam" id="PF02782">
    <property type="entry name" value="FGGY_C"/>
    <property type="match status" value="1"/>
</dbReference>
<dbReference type="Gene3D" id="3.30.420.40">
    <property type="match status" value="2"/>
</dbReference>
<dbReference type="PROSITE" id="PS00445">
    <property type="entry name" value="FGGY_KINASES_2"/>
    <property type="match status" value="1"/>
</dbReference>
<protein>
    <submittedName>
        <fullName evidence="10">AI-2 kinase LsrK</fullName>
        <ecNumber evidence="10">2.7.1.189</ecNumber>
    </submittedName>
</protein>
<dbReference type="Proteomes" id="UP000243077">
    <property type="component" value="Chromosome"/>
</dbReference>
<evidence type="ECO:0000313" key="11">
    <source>
        <dbReference type="Proteomes" id="UP000243077"/>
    </source>
</evidence>